<keyword evidence="2" id="KW-0378">Hydrolase</keyword>
<feature type="domain" description="Transglutaminase-like" evidence="1">
    <location>
        <begin position="162"/>
        <end position="249"/>
    </location>
</feature>
<accession>A0A173X4N0</accession>
<dbReference type="Pfam" id="PF01841">
    <property type="entry name" value="Transglut_core"/>
    <property type="match status" value="1"/>
</dbReference>
<dbReference type="RefSeq" id="WP_022381207.1">
    <property type="nucleotide sequence ID" value="NZ_BTHH01000006.1"/>
</dbReference>
<protein>
    <submittedName>
        <fullName evidence="2">Uncharacterized protein involved in cytokinesis, contains TGc (Transglutaminase/protease-like) domain</fullName>
    </submittedName>
</protein>
<evidence type="ECO:0000313" key="2">
    <source>
        <dbReference type="EMBL" id="CUN46769.1"/>
    </source>
</evidence>
<dbReference type="SUPFAM" id="SSF54001">
    <property type="entry name" value="Cysteine proteinases"/>
    <property type="match status" value="1"/>
</dbReference>
<gene>
    <name evidence="2" type="ORF">ERS852478_00214</name>
</gene>
<dbReference type="eggNOG" id="COG5279">
    <property type="taxonomic scope" value="Bacteria"/>
</dbReference>
<dbReference type="InterPro" id="IPR052557">
    <property type="entry name" value="CAP/Cytokinesis_protein"/>
</dbReference>
<dbReference type="PANTHER" id="PTHR46333:SF2">
    <property type="entry name" value="CYTOKINESIS PROTEIN 3"/>
    <property type="match status" value="1"/>
</dbReference>
<dbReference type="Gene3D" id="3.10.620.30">
    <property type="match status" value="1"/>
</dbReference>
<dbReference type="GO" id="GO:0006508">
    <property type="term" value="P:proteolysis"/>
    <property type="evidence" value="ECO:0007669"/>
    <property type="project" value="UniProtKB-KW"/>
</dbReference>
<dbReference type="Proteomes" id="UP000095431">
    <property type="component" value="Unassembled WGS sequence"/>
</dbReference>
<dbReference type="EMBL" id="CYZN01000001">
    <property type="protein sequence ID" value="CUN46769.1"/>
    <property type="molecule type" value="Genomic_DNA"/>
</dbReference>
<proteinExistence type="predicted"/>
<evidence type="ECO:0000259" key="1">
    <source>
        <dbReference type="Pfam" id="PF01841"/>
    </source>
</evidence>
<evidence type="ECO:0000313" key="3">
    <source>
        <dbReference type="Proteomes" id="UP000095431"/>
    </source>
</evidence>
<dbReference type="InterPro" id="IPR002931">
    <property type="entry name" value="Transglutaminase-like"/>
</dbReference>
<dbReference type="PANTHER" id="PTHR46333">
    <property type="entry name" value="CYTOKINESIS PROTEIN 3"/>
    <property type="match status" value="1"/>
</dbReference>
<dbReference type="GO" id="GO:0008233">
    <property type="term" value="F:peptidase activity"/>
    <property type="evidence" value="ECO:0007669"/>
    <property type="project" value="UniProtKB-KW"/>
</dbReference>
<dbReference type="GO" id="GO:0005737">
    <property type="term" value="C:cytoplasm"/>
    <property type="evidence" value="ECO:0007669"/>
    <property type="project" value="TreeGrafter"/>
</dbReference>
<sequence length="392" mass="45085">MSKKRFSGLRLILMVPVVVLLAGGLIIGGRALQEPGEVRTLKRQEVAQTDEGHQEYYFGLLNENEQRGYREILEGIRSFEDKFYLSLSGDNEIDRVYHAVLKDHPELFWVHNREKVYKTTYSGRDYCQFSPGYTYTEEQRQEITQAMENAYQEVLSQIPDGADDYTKVMTVYTYVIDNTEYVISDDDQSIAGAFWKKQAVCAGYAGAVQYLLERLDIPCIYVEGDAANSTQGHAWNIVELNGQYYYVDATNGDQPDFLEGDATLLAEHKTTIYDYLCPFPQEYEENYTASDEFPVPACTATDMNFYVRNGACFDTYDWSSVYDLCRLRIDSDAAVVRFKFGSQGAYDEAYMDLIDSNHIQDIAKYYMEVHGLSQISYHYGVIDNMKTLYFMF</sequence>
<dbReference type="AlphaFoldDB" id="A0A173X4N0"/>
<dbReference type="InterPro" id="IPR038765">
    <property type="entry name" value="Papain-like_cys_pep_sf"/>
</dbReference>
<keyword evidence="2" id="KW-0645">Protease</keyword>
<reference evidence="2 3" key="1">
    <citation type="submission" date="2015-09" db="EMBL/GenBank/DDBJ databases">
        <authorList>
            <consortium name="Pathogen Informatics"/>
        </authorList>
    </citation>
    <scope>NUCLEOTIDE SEQUENCE [LARGE SCALE GENOMIC DNA]</scope>
    <source>
        <strain evidence="2 3">2789STDY5834863</strain>
    </source>
</reference>
<name>A0A173X4N0_9FIRM</name>
<organism evidence="2 3">
    <name type="scientific">Blautia wexlerae</name>
    <dbReference type="NCBI Taxonomy" id="418240"/>
    <lineage>
        <taxon>Bacteria</taxon>
        <taxon>Bacillati</taxon>
        <taxon>Bacillota</taxon>
        <taxon>Clostridia</taxon>
        <taxon>Lachnospirales</taxon>
        <taxon>Lachnospiraceae</taxon>
        <taxon>Blautia</taxon>
    </lineage>
</organism>